<feature type="signal peptide" evidence="1">
    <location>
        <begin position="1"/>
        <end position="28"/>
    </location>
</feature>
<evidence type="ECO:0000313" key="3">
    <source>
        <dbReference type="Proteomes" id="UP000694501"/>
    </source>
</evidence>
<dbReference type="EMBL" id="JAELVF020000001">
    <property type="protein sequence ID" value="MBU7599577.1"/>
    <property type="molecule type" value="Genomic_DNA"/>
</dbReference>
<comment type="caution">
    <text evidence="2">The sequence shown here is derived from an EMBL/GenBank/DDBJ whole genome shotgun (WGS) entry which is preliminary data.</text>
</comment>
<organism evidence="2 3">
    <name type="scientific">Streptomyces tardus</name>
    <dbReference type="NCBI Taxonomy" id="2780544"/>
    <lineage>
        <taxon>Bacteria</taxon>
        <taxon>Bacillati</taxon>
        <taxon>Actinomycetota</taxon>
        <taxon>Actinomycetes</taxon>
        <taxon>Kitasatosporales</taxon>
        <taxon>Streptomycetaceae</taxon>
        <taxon>Streptomyces</taxon>
    </lineage>
</organism>
<name>A0A949JHJ1_9ACTN</name>
<evidence type="ECO:0008006" key="4">
    <source>
        <dbReference type="Google" id="ProtNLM"/>
    </source>
</evidence>
<dbReference type="Proteomes" id="UP000694501">
    <property type="component" value="Unassembled WGS sequence"/>
</dbReference>
<evidence type="ECO:0000313" key="2">
    <source>
        <dbReference type="EMBL" id="MBU7599577.1"/>
    </source>
</evidence>
<protein>
    <recommendedName>
        <fullName evidence="4">Secreted protein</fullName>
    </recommendedName>
</protein>
<feature type="chain" id="PRO_5039570420" description="Secreted protein" evidence="1">
    <location>
        <begin position="29"/>
        <end position="131"/>
    </location>
</feature>
<dbReference type="RefSeq" id="WP_211038944.1">
    <property type="nucleotide sequence ID" value="NZ_JAELVF020000001.1"/>
</dbReference>
<proteinExistence type="predicted"/>
<accession>A0A949JHJ1</accession>
<keyword evidence="1" id="KW-0732">Signal</keyword>
<keyword evidence="3" id="KW-1185">Reference proteome</keyword>
<evidence type="ECO:0000256" key="1">
    <source>
        <dbReference type="SAM" id="SignalP"/>
    </source>
</evidence>
<reference evidence="2" key="1">
    <citation type="submission" date="2021-06" db="EMBL/GenBank/DDBJ databases">
        <title>Sequencing of actinobacteria type strains.</title>
        <authorList>
            <person name="Nguyen G.-S."/>
            <person name="Wentzel A."/>
        </authorList>
    </citation>
    <scope>NUCLEOTIDE SEQUENCE</scope>
    <source>
        <strain evidence="2">P38-E01</strain>
    </source>
</reference>
<gene>
    <name evidence="2" type="ORF">JGS22_018605</name>
</gene>
<dbReference type="AlphaFoldDB" id="A0A949JHJ1"/>
<sequence>MNRGTGRTVTVCALGAALLGALSAPAHSAPAKRDVTVRTADSAGSATFVHHGDTLRVCDLKADGRRVVGRLLWTDLRGSHHTLTEDSSGAGNSCARQTFDIPEGTPVTIKVCLKKGPKGIQEKCALERAVA</sequence>